<name>A0A225WR75_9STRA</name>
<accession>A0A225WR75</accession>
<sequence>MAGYVASAFRNISIRNNIVFLFTGRIKEENVIPVITYMTPSAMLATQPDFFNYHCVDDHIKVAANIGTYLENL</sequence>
<protein>
    <submittedName>
        <fullName evidence="1">Secreted protein</fullName>
    </submittedName>
</protein>
<dbReference type="EMBL" id="NBNE01000357">
    <property type="protein sequence ID" value="OWZ20134.1"/>
    <property type="molecule type" value="Genomic_DNA"/>
</dbReference>
<keyword evidence="2" id="KW-1185">Reference proteome</keyword>
<comment type="caution">
    <text evidence="1">The sequence shown here is derived from an EMBL/GenBank/DDBJ whole genome shotgun (WGS) entry which is preliminary data.</text>
</comment>
<evidence type="ECO:0000313" key="1">
    <source>
        <dbReference type="EMBL" id="OWZ20134.1"/>
    </source>
</evidence>
<reference evidence="2" key="1">
    <citation type="submission" date="2017-03" db="EMBL/GenBank/DDBJ databases">
        <title>Phytopthora megakarya and P. palmivora, two closely related causual agents of cacao black pod achieved similar genome size and gene model numbers by different mechanisms.</title>
        <authorList>
            <person name="Ali S."/>
            <person name="Shao J."/>
            <person name="Larry D.J."/>
            <person name="Kronmiller B."/>
            <person name="Shen D."/>
            <person name="Strem M.D."/>
            <person name="Melnick R.L."/>
            <person name="Guiltinan M.J."/>
            <person name="Tyler B.M."/>
            <person name="Meinhardt L.W."/>
            <person name="Bailey B.A."/>
        </authorList>
    </citation>
    <scope>NUCLEOTIDE SEQUENCE [LARGE SCALE GENOMIC DNA]</scope>
    <source>
        <strain evidence="2">zdho120</strain>
    </source>
</reference>
<evidence type="ECO:0000313" key="2">
    <source>
        <dbReference type="Proteomes" id="UP000198211"/>
    </source>
</evidence>
<organism evidence="1 2">
    <name type="scientific">Phytophthora megakarya</name>
    <dbReference type="NCBI Taxonomy" id="4795"/>
    <lineage>
        <taxon>Eukaryota</taxon>
        <taxon>Sar</taxon>
        <taxon>Stramenopiles</taxon>
        <taxon>Oomycota</taxon>
        <taxon>Peronosporomycetes</taxon>
        <taxon>Peronosporales</taxon>
        <taxon>Peronosporaceae</taxon>
        <taxon>Phytophthora</taxon>
    </lineage>
</organism>
<dbReference type="AlphaFoldDB" id="A0A225WR75"/>
<gene>
    <name evidence="1" type="ORF">PHMEG_0005493</name>
</gene>
<proteinExistence type="predicted"/>
<dbReference type="Proteomes" id="UP000198211">
    <property type="component" value="Unassembled WGS sequence"/>
</dbReference>